<evidence type="ECO:0000256" key="7">
    <source>
        <dbReference type="ARBA" id="ARBA00023136"/>
    </source>
</evidence>
<evidence type="ECO:0000256" key="6">
    <source>
        <dbReference type="ARBA" id="ARBA00023065"/>
    </source>
</evidence>
<sequence>METRHVYKISTPLFHSCINLFESSCFSTYSVLFLSFNMEKLALLSSSKVSSILPLLVLVLLLPVLVSGDCTCTPADNSGSNKAEALTYKVVAIATILFGGAVGVCLPIMGKRFPALRPENDIFFVIKAFAAGVILATAFIHILPDAFSQLTDPCLDQNPWGNFPFAGFVAMLGAIGTLMVDSFATAYFQKAQSNKAKPVNLEEENGENHAAHLDVHSHATGHGHAHGLAAAAVSDESASDLIRHGVISQVLELGIVVHSVIIGISLGASQDPTVIKPLVAALTFHQFFEGMGLGGCVSQANFKNKAAAIMALFFSLTTPVGIAIGIGITNVYSESSPTALIVEGVLDAAASGILIYMSLVDLLAADFLNSRLQSNMKLQIWAQIALLFGAGCMSVLAKWA</sequence>
<accession>A0A9Q0R3G3</accession>
<keyword evidence="5 8" id="KW-1133">Transmembrane helix</keyword>
<dbReference type="Proteomes" id="UP001141806">
    <property type="component" value="Unassembled WGS sequence"/>
</dbReference>
<feature type="transmembrane region" description="Helical" evidence="8">
    <location>
        <begin position="122"/>
        <end position="143"/>
    </location>
</feature>
<keyword evidence="3 8" id="KW-0813">Transport</keyword>
<comment type="similarity">
    <text evidence="2 8">Belongs to the ZIP transporter (TC 2.A.5) family.</text>
</comment>
<feature type="transmembrane region" description="Helical" evidence="8">
    <location>
        <begin position="348"/>
        <end position="368"/>
    </location>
</feature>
<keyword evidence="7 8" id="KW-0472">Membrane</keyword>
<dbReference type="InterPro" id="IPR004698">
    <property type="entry name" value="Zn/Fe_permease_fun/pln"/>
</dbReference>
<dbReference type="GO" id="GO:0005385">
    <property type="term" value="F:zinc ion transmembrane transporter activity"/>
    <property type="evidence" value="ECO:0007669"/>
    <property type="project" value="InterPro"/>
</dbReference>
<evidence type="ECO:0000256" key="2">
    <source>
        <dbReference type="ARBA" id="ARBA00006939"/>
    </source>
</evidence>
<comment type="caution">
    <text evidence="9">The sequence shown here is derived from an EMBL/GenBank/DDBJ whole genome shotgun (WGS) entry which is preliminary data.</text>
</comment>
<dbReference type="NCBIfam" id="TIGR00820">
    <property type="entry name" value="zip"/>
    <property type="match status" value="1"/>
</dbReference>
<evidence type="ECO:0000313" key="10">
    <source>
        <dbReference type="Proteomes" id="UP001141806"/>
    </source>
</evidence>
<evidence type="ECO:0000256" key="1">
    <source>
        <dbReference type="ARBA" id="ARBA00004141"/>
    </source>
</evidence>
<feature type="transmembrane region" description="Helical" evidence="8">
    <location>
        <begin position="86"/>
        <end position="110"/>
    </location>
</feature>
<keyword evidence="4 8" id="KW-0812">Transmembrane</keyword>
<feature type="transmembrane region" description="Helical" evidence="8">
    <location>
        <begin position="163"/>
        <end position="188"/>
    </location>
</feature>
<dbReference type="OrthoDB" id="448280at2759"/>
<dbReference type="InterPro" id="IPR003689">
    <property type="entry name" value="ZIP"/>
</dbReference>
<protein>
    <submittedName>
        <fullName evidence="9">Uncharacterized protein</fullName>
    </submittedName>
</protein>
<comment type="subcellular location">
    <subcellularLocation>
        <location evidence="1 8">Membrane</location>
        <topology evidence="1 8">Multi-pass membrane protein</topology>
    </subcellularLocation>
</comment>
<dbReference type="PANTHER" id="PTHR11040">
    <property type="entry name" value="ZINC/IRON TRANSPORTER"/>
    <property type="match status" value="1"/>
</dbReference>
<dbReference type="AlphaFoldDB" id="A0A9Q0R3G3"/>
<dbReference type="PANTHER" id="PTHR11040:SF35">
    <property type="entry name" value="ZINC TRANSPORTER 5"/>
    <property type="match status" value="1"/>
</dbReference>
<keyword evidence="6 8" id="KW-0406">Ion transport</keyword>
<evidence type="ECO:0000313" key="9">
    <source>
        <dbReference type="EMBL" id="KAJ4982003.1"/>
    </source>
</evidence>
<proteinExistence type="inferred from homology"/>
<evidence type="ECO:0000256" key="3">
    <source>
        <dbReference type="ARBA" id="ARBA00022448"/>
    </source>
</evidence>
<comment type="caution">
    <text evidence="8">Lacks conserved residue(s) required for the propagation of feature annotation.</text>
</comment>
<evidence type="ECO:0000256" key="8">
    <source>
        <dbReference type="RuleBase" id="RU362088"/>
    </source>
</evidence>
<gene>
    <name evidence="9" type="ORF">NE237_032840</name>
</gene>
<dbReference type="Pfam" id="PF02535">
    <property type="entry name" value="Zip"/>
    <property type="match status" value="1"/>
</dbReference>
<dbReference type="GO" id="GO:0005886">
    <property type="term" value="C:plasma membrane"/>
    <property type="evidence" value="ECO:0007669"/>
    <property type="project" value="TreeGrafter"/>
</dbReference>
<reference evidence="9" key="1">
    <citation type="journal article" date="2023" name="Plant J.">
        <title>The genome of the king protea, Protea cynaroides.</title>
        <authorList>
            <person name="Chang J."/>
            <person name="Duong T.A."/>
            <person name="Schoeman C."/>
            <person name="Ma X."/>
            <person name="Roodt D."/>
            <person name="Barker N."/>
            <person name="Li Z."/>
            <person name="Van de Peer Y."/>
            <person name="Mizrachi E."/>
        </authorList>
    </citation>
    <scope>NUCLEOTIDE SEQUENCE</scope>
    <source>
        <tissue evidence="9">Young leaves</tissue>
    </source>
</reference>
<keyword evidence="10" id="KW-1185">Reference proteome</keyword>
<name>A0A9Q0R3G3_9MAGN</name>
<evidence type="ECO:0000256" key="4">
    <source>
        <dbReference type="ARBA" id="ARBA00022692"/>
    </source>
</evidence>
<dbReference type="EMBL" id="JAMYWD010000001">
    <property type="protein sequence ID" value="KAJ4982003.1"/>
    <property type="molecule type" value="Genomic_DNA"/>
</dbReference>
<feature type="transmembrane region" description="Helical" evidence="8">
    <location>
        <begin position="307"/>
        <end position="328"/>
    </location>
</feature>
<organism evidence="9 10">
    <name type="scientific">Protea cynaroides</name>
    <dbReference type="NCBI Taxonomy" id="273540"/>
    <lineage>
        <taxon>Eukaryota</taxon>
        <taxon>Viridiplantae</taxon>
        <taxon>Streptophyta</taxon>
        <taxon>Embryophyta</taxon>
        <taxon>Tracheophyta</taxon>
        <taxon>Spermatophyta</taxon>
        <taxon>Magnoliopsida</taxon>
        <taxon>Proteales</taxon>
        <taxon>Proteaceae</taxon>
        <taxon>Protea</taxon>
    </lineage>
</organism>
<evidence type="ECO:0000256" key="5">
    <source>
        <dbReference type="ARBA" id="ARBA00022989"/>
    </source>
</evidence>
<feature type="transmembrane region" description="Helical" evidence="8">
    <location>
        <begin position="49"/>
        <end position="66"/>
    </location>
</feature>
<feature type="transmembrane region" description="Helical" evidence="8">
    <location>
        <begin position="380"/>
        <end position="399"/>
    </location>
</feature>